<evidence type="ECO:0000313" key="2">
    <source>
        <dbReference type="Proteomes" id="UP001149165"/>
    </source>
</evidence>
<comment type="caution">
    <text evidence="1">The sequence shown here is derived from an EMBL/GenBank/DDBJ whole genome shotgun (WGS) entry which is preliminary data.</text>
</comment>
<organism evidence="1 2">
    <name type="scientific">Penicillium angulare</name>
    <dbReference type="NCBI Taxonomy" id="116970"/>
    <lineage>
        <taxon>Eukaryota</taxon>
        <taxon>Fungi</taxon>
        <taxon>Dikarya</taxon>
        <taxon>Ascomycota</taxon>
        <taxon>Pezizomycotina</taxon>
        <taxon>Eurotiomycetes</taxon>
        <taxon>Eurotiomycetidae</taxon>
        <taxon>Eurotiales</taxon>
        <taxon>Aspergillaceae</taxon>
        <taxon>Penicillium</taxon>
    </lineage>
</organism>
<sequence length="163" mass="18503">MEVIAEVLTFVVWGIQKLVYKLLIDTYRLRLEDDYNFTGDVPMDSIYDGGASDGRKGFLAFLKKAERREGSLPNWWTPAKASACLILGLTDQWWNLGSAVEKSDIIEQYGDPLMPMQLRMFGEQVYGNAPWGQPAEPMLKMQMDQEAGTSDGHFRTIDNTKPF</sequence>
<dbReference type="AlphaFoldDB" id="A0A9W9ETS9"/>
<gene>
    <name evidence="1" type="ORF">N7456_011449</name>
</gene>
<name>A0A9W9ETS9_9EURO</name>
<keyword evidence="2" id="KW-1185">Reference proteome</keyword>
<reference evidence="1" key="2">
    <citation type="journal article" date="2023" name="IMA Fungus">
        <title>Comparative genomic study of the Penicillium genus elucidates a diverse pangenome and 15 lateral gene transfer events.</title>
        <authorList>
            <person name="Petersen C."/>
            <person name="Sorensen T."/>
            <person name="Nielsen M.R."/>
            <person name="Sondergaard T.E."/>
            <person name="Sorensen J.L."/>
            <person name="Fitzpatrick D.A."/>
            <person name="Frisvad J.C."/>
            <person name="Nielsen K.L."/>
        </authorList>
    </citation>
    <scope>NUCLEOTIDE SEQUENCE</scope>
    <source>
        <strain evidence="1">IBT 30069</strain>
    </source>
</reference>
<dbReference type="OrthoDB" id="432970at2759"/>
<reference evidence="1" key="1">
    <citation type="submission" date="2022-11" db="EMBL/GenBank/DDBJ databases">
        <authorList>
            <person name="Petersen C."/>
        </authorList>
    </citation>
    <scope>NUCLEOTIDE SEQUENCE</scope>
    <source>
        <strain evidence="1">IBT 30069</strain>
    </source>
</reference>
<dbReference type="Proteomes" id="UP001149165">
    <property type="component" value="Unassembled WGS sequence"/>
</dbReference>
<dbReference type="EMBL" id="JAPQKH010000007">
    <property type="protein sequence ID" value="KAJ5087833.1"/>
    <property type="molecule type" value="Genomic_DNA"/>
</dbReference>
<proteinExistence type="predicted"/>
<evidence type="ECO:0000313" key="1">
    <source>
        <dbReference type="EMBL" id="KAJ5087833.1"/>
    </source>
</evidence>
<accession>A0A9W9ETS9</accession>
<protein>
    <submittedName>
        <fullName evidence="1">MYND domain protein</fullName>
    </submittedName>
</protein>